<keyword evidence="3" id="KW-1185">Reference proteome</keyword>
<feature type="signal peptide" evidence="1">
    <location>
        <begin position="1"/>
        <end position="19"/>
    </location>
</feature>
<dbReference type="EMBL" id="JABBWK010000026">
    <property type="protein sequence ID" value="KAG1900534.1"/>
    <property type="molecule type" value="Genomic_DNA"/>
</dbReference>
<dbReference type="GeneID" id="64655961"/>
<proteinExistence type="predicted"/>
<evidence type="ECO:0000256" key="1">
    <source>
        <dbReference type="SAM" id="SignalP"/>
    </source>
</evidence>
<evidence type="ECO:0000313" key="2">
    <source>
        <dbReference type="EMBL" id="KAG1900534.1"/>
    </source>
</evidence>
<dbReference type="Proteomes" id="UP001195769">
    <property type="component" value="Unassembled WGS sequence"/>
</dbReference>
<comment type="caution">
    <text evidence="2">The sequence shown here is derived from an EMBL/GenBank/DDBJ whole genome shotgun (WGS) entry which is preliminary data.</text>
</comment>
<evidence type="ECO:0000313" key="3">
    <source>
        <dbReference type="Proteomes" id="UP001195769"/>
    </source>
</evidence>
<keyword evidence="1" id="KW-0732">Signal</keyword>
<dbReference type="RefSeq" id="XP_041226110.1">
    <property type="nucleotide sequence ID" value="XM_041361663.1"/>
</dbReference>
<gene>
    <name evidence="2" type="ORF">F5891DRAFT_1032443</name>
</gene>
<accession>A0AAD4E6F8</accession>
<organism evidence="2 3">
    <name type="scientific">Suillus fuscotomentosus</name>
    <dbReference type="NCBI Taxonomy" id="1912939"/>
    <lineage>
        <taxon>Eukaryota</taxon>
        <taxon>Fungi</taxon>
        <taxon>Dikarya</taxon>
        <taxon>Basidiomycota</taxon>
        <taxon>Agaricomycotina</taxon>
        <taxon>Agaricomycetes</taxon>
        <taxon>Agaricomycetidae</taxon>
        <taxon>Boletales</taxon>
        <taxon>Suillineae</taxon>
        <taxon>Suillaceae</taxon>
        <taxon>Suillus</taxon>
    </lineage>
</organism>
<sequence length="103" mass="11758">MKSSFVWFGAWLILPNVVGSSLLTSLNRRLLFRETRRASRGDAQSHSNSAINTLVFRAETRQSQAYISENSKHLNVEGFQKAERGIDQEHRRVSKPTVVHIHV</sequence>
<reference evidence="2" key="1">
    <citation type="journal article" date="2020" name="New Phytol.">
        <title>Comparative genomics reveals dynamic genome evolution in host specialist ectomycorrhizal fungi.</title>
        <authorList>
            <person name="Lofgren L.A."/>
            <person name="Nguyen N.H."/>
            <person name="Vilgalys R."/>
            <person name="Ruytinx J."/>
            <person name="Liao H.L."/>
            <person name="Branco S."/>
            <person name="Kuo A."/>
            <person name="LaButti K."/>
            <person name="Lipzen A."/>
            <person name="Andreopoulos W."/>
            <person name="Pangilinan J."/>
            <person name="Riley R."/>
            <person name="Hundley H."/>
            <person name="Na H."/>
            <person name="Barry K."/>
            <person name="Grigoriev I.V."/>
            <person name="Stajich J.E."/>
            <person name="Kennedy P.G."/>
        </authorList>
    </citation>
    <scope>NUCLEOTIDE SEQUENCE</scope>
    <source>
        <strain evidence="2">FC203</strain>
    </source>
</reference>
<name>A0AAD4E6F8_9AGAM</name>
<feature type="chain" id="PRO_5042248738" description="Secreted protein" evidence="1">
    <location>
        <begin position="20"/>
        <end position="103"/>
    </location>
</feature>
<protein>
    <recommendedName>
        <fullName evidence="4">Secreted protein</fullName>
    </recommendedName>
</protein>
<dbReference type="AlphaFoldDB" id="A0AAD4E6F8"/>
<evidence type="ECO:0008006" key="4">
    <source>
        <dbReference type="Google" id="ProtNLM"/>
    </source>
</evidence>